<comment type="caution">
    <text evidence="1">The sequence shown here is derived from an EMBL/GenBank/DDBJ whole genome shotgun (WGS) entry which is preliminary data.</text>
</comment>
<gene>
    <name evidence="1" type="ORF">LCGC14_1342050</name>
</gene>
<reference evidence="1" key="1">
    <citation type="journal article" date="2015" name="Nature">
        <title>Complex archaea that bridge the gap between prokaryotes and eukaryotes.</title>
        <authorList>
            <person name="Spang A."/>
            <person name="Saw J.H."/>
            <person name="Jorgensen S.L."/>
            <person name="Zaremba-Niedzwiedzka K."/>
            <person name="Martijn J."/>
            <person name="Lind A.E."/>
            <person name="van Eijk R."/>
            <person name="Schleper C."/>
            <person name="Guy L."/>
            <person name="Ettema T.J."/>
        </authorList>
    </citation>
    <scope>NUCLEOTIDE SEQUENCE</scope>
</reference>
<name>A0A0F9NFQ1_9ZZZZ</name>
<proteinExistence type="predicted"/>
<dbReference type="EMBL" id="LAZR01008216">
    <property type="protein sequence ID" value="KKM80222.1"/>
    <property type="molecule type" value="Genomic_DNA"/>
</dbReference>
<organism evidence="1">
    <name type="scientific">marine sediment metagenome</name>
    <dbReference type="NCBI Taxonomy" id="412755"/>
    <lineage>
        <taxon>unclassified sequences</taxon>
        <taxon>metagenomes</taxon>
        <taxon>ecological metagenomes</taxon>
    </lineage>
</organism>
<sequence length="112" mass="12195">MSKVSAKIGKDGPSTEVEYPLLDAETTSELNSNFTEKIVVAHAKSSITVALQSFLRGLIKAKKTPAEIVAAVKEWKPGMRTPGKSKLEKAEDLLGTMTPEERKALLKKLQSK</sequence>
<protein>
    <submittedName>
        <fullName evidence="1">Uncharacterized protein</fullName>
    </submittedName>
</protein>
<evidence type="ECO:0000313" key="1">
    <source>
        <dbReference type="EMBL" id="KKM80222.1"/>
    </source>
</evidence>
<accession>A0A0F9NFQ1</accession>
<dbReference type="AlphaFoldDB" id="A0A0F9NFQ1"/>